<sequence length="435" mass="43723">MIARQVLGVLAALAATAVAQEPVPVPTATTTRSPRSSTTSASSGRATVTIHVGANGHVFTPNETEANVGDIIKLANMARTDRVARAEFGWPCIPYEYANLEKPGFYSGIIAPQVISNDPPSYTVRVNDTAPIFFYCAAPGSCIDYSMIGVINPNSTQTLARQLAYADNATYQLMPGEPFPSETPVPRPTPGGGPPDASTDPGSGSGSGGGGGGLSAGAIAGIAIGAAAVLILGAALVYLCGRRGGFDKAYRKSGLQPAAAGGGGGAGGHGAGAASPDMVEANYANGGAVVGSYNNLKSPGQATMASFGGQDGVRSSVYAGAGAGYPYAGTTPSPGPPGAAGTLPAYGFSAAGHPGQHGHGHGGYGEGIYPGSNEGLFRPPHSFPRADQYTPFLQAPVELPTGDAPPPTQSPPPGYQGRESWAPGHEGYYRPSPKP</sequence>
<dbReference type="PANTHER" id="PTHR34883">
    <property type="entry name" value="SERINE-RICH PROTEIN, PUTATIVE-RELATED-RELATED"/>
    <property type="match status" value="1"/>
</dbReference>
<keyword evidence="2" id="KW-0472">Membrane</keyword>
<name>A0AAN6P4X8_9PEZI</name>
<keyword evidence="2" id="KW-1133">Transmembrane helix</keyword>
<organism evidence="4 5">
    <name type="scientific">Parachaetomium inaequale</name>
    <dbReference type="NCBI Taxonomy" id="2588326"/>
    <lineage>
        <taxon>Eukaryota</taxon>
        <taxon>Fungi</taxon>
        <taxon>Dikarya</taxon>
        <taxon>Ascomycota</taxon>
        <taxon>Pezizomycotina</taxon>
        <taxon>Sordariomycetes</taxon>
        <taxon>Sordariomycetidae</taxon>
        <taxon>Sordariales</taxon>
        <taxon>Chaetomiaceae</taxon>
        <taxon>Parachaetomium</taxon>
    </lineage>
</organism>
<protein>
    <submittedName>
        <fullName evidence="4">Extracellular serine-rich protein</fullName>
    </submittedName>
</protein>
<keyword evidence="5" id="KW-1185">Reference proteome</keyword>
<feature type="transmembrane region" description="Helical" evidence="2">
    <location>
        <begin position="218"/>
        <end position="241"/>
    </location>
</feature>
<dbReference type="Proteomes" id="UP001303115">
    <property type="component" value="Unassembled WGS sequence"/>
</dbReference>
<dbReference type="EMBL" id="MU854697">
    <property type="protein sequence ID" value="KAK4031816.1"/>
    <property type="molecule type" value="Genomic_DNA"/>
</dbReference>
<accession>A0AAN6P4X8</accession>
<feature type="compositionally biased region" description="Pro residues" evidence="1">
    <location>
        <begin position="403"/>
        <end position="414"/>
    </location>
</feature>
<comment type="caution">
    <text evidence="4">The sequence shown here is derived from an EMBL/GenBank/DDBJ whole genome shotgun (WGS) entry which is preliminary data.</text>
</comment>
<feature type="region of interest" description="Disordered" evidence="1">
    <location>
        <begin position="24"/>
        <end position="46"/>
    </location>
</feature>
<dbReference type="InterPro" id="IPR052953">
    <property type="entry name" value="Ser-rich/MCO-related"/>
</dbReference>
<evidence type="ECO:0000256" key="1">
    <source>
        <dbReference type="SAM" id="MobiDB-lite"/>
    </source>
</evidence>
<keyword evidence="3" id="KW-0732">Signal</keyword>
<evidence type="ECO:0000256" key="2">
    <source>
        <dbReference type="SAM" id="Phobius"/>
    </source>
</evidence>
<gene>
    <name evidence="4" type="ORF">C8A01DRAFT_51236</name>
</gene>
<dbReference type="Gene3D" id="2.60.40.420">
    <property type="entry name" value="Cupredoxins - blue copper proteins"/>
    <property type="match status" value="1"/>
</dbReference>
<proteinExistence type="predicted"/>
<evidence type="ECO:0000256" key="3">
    <source>
        <dbReference type="SAM" id="SignalP"/>
    </source>
</evidence>
<feature type="compositionally biased region" description="Gly residues" evidence="1">
    <location>
        <begin position="355"/>
        <end position="368"/>
    </location>
</feature>
<evidence type="ECO:0000313" key="4">
    <source>
        <dbReference type="EMBL" id="KAK4031816.1"/>
    </source>
</evidence>
<dbReference type="PANTHER" id="PTHR34883:SF8">
    <property type="entry name" value="EXTRACELLULAR SERINE-RICH PROTEIN (AFU_ORTHOLOGUE AFUA_6G00670)"/>
    <property type="match status" value="1"/>
</dbReference>
<feature type="region of interest" description="Disordered" evidence="1">
    <location>
        <begin position="175"/>
        <end position="210"/>
    </location>
</feature>
<dbReference type="InterPro" id="IPR008972">
    <property type="entry name" value="Cupredoxin"/>
</dbReference>
<keyword evidence="2" id="KW-0812">Transmembrane</keyword>
<feature type="region of interest" description="Disordered" evidence="1">
    <location>
        <begin position="350"/>
        <end position="435"/>
    </location>
</feature>
<evidence type="ECO:0000313" key="5">
    <source>
        <dbReference type="Proteomes" id="UP001303115"/>
    </source>
</evidence>
<dbReference type="AlphaFoldDB" id="A0AAN6P4X8"/>
<dbReference type="SUPFAM" id="SSF49503">
    <property type="entry name" value="Cupredoxins"/>
    <property type="match status" value="1"/>
</dbReference>
<feature type="signal peptide" evidence="3">
    <location>
        <begin position="1"/>
        <end position="19"/>
    </location>
</feature>
<feature type="chain" id="PRO_5042868456" evidence="3">
    <location>
        <begin position="20"/>
        <end position="435"/>
    </location>
</feature>
<feature type="compositionally biased region" description="Pro residues" evidence="1">
    <location>
        <begin position="177"/>
        <end position="193"/>
    </location>
</feature>
<reference evidence="5" key="1">
    <citation type="journal article" date="2023" name="Mol. Phylogenet. Evol.">
        <title>Genome-scale phylogeny and comparative genomics of the fungal order Sordariales.</title>
        <authorList>
            <person name="Hensen N."/>
            <person name="Bonometti L."/>
            <person name="Westerberg I."/>
            <person name="Brannstrom I.O."/>
            <person name="Guillou S."/>
            <person name="Cros-Aarteil S."/>
            <person name="Calhoun S."/>
            <person name="Haridas S."/>
            <person name="Kuo A."/>
            <person name="Mondo S."/>
            <person name="Pangilinan J."/>
            <person name="Riley R."/>
            <person name="LaButti K."/>
            <person name="Andreopoulos B."/>
            <person name="Lipzen A."/>
            <person name="Chen C."/>
            <person name="Yan M."/>
            <person name="Daum C."/>
            <person name="Ng V."/>
            <person name="Clum A."/>
            <person name="Steindorff A."/>
            <person name="Ohm R.A."/>
            <person name="Martin F."/>
            <person name="Silar P."/>
            <person name="Natvig D.O."/>
            <person name="Lalanne C."/>
            <person name="Gautier V."/>
            <person name="Ament-Velasquez S.L."/>
            <person name="Kruys A."/>
            <person name="Hutchinson M.I."/>
            <person name="Powell A.J."/>
            <person name="Barry K."/>
            <person name="Miller A.N."/>
            <person name="Grigoriev I.V."/>
            <person name="Debuchy R."/>
            <person name="Gladieux P."/>
            <person name="Hiltunen Thoren M."/>
            <person name="Johannesson H."/>
        </authorList>
    </citation>
    <scope>NUCLEOTIDE SEQUENCE [LARGE SCALE GENOMIC DNA]</scope>
    <source>
        <strain evidence="5">CBS 284.82</strain>
    </source>
</reference>